<name>A0A0A1U7H2_ENTIV</name>
<dbReference type="VEuPathDB" id="AmoebaDB:EIN_215070"/>
<reference evidence="1 2" key="1">
    <citation type="submission" date="2012-10" db="EMBL/GenBank/DDBJ databases">
        <authorList>
            <person name="Zafar N."/>
            <person name="Inman J."/>
            <person name="Hall N."/>
            <person name="Lorenzi H."/>
            <person name="Caler E."/>
        </authorList>
    </citation>
    <scope>NUCLEOTIDE SEQUENCE [LARGE SCALE GENOMIC DNA]</scope>
    <source>
        <strain evidence="1 2">IP1</strain>
    </source>
</reference>
<accession>A0A0A1U7H2</accession>
<organism evidence="1 2">
    <name type="scientific">Entamoeba invadens IP1</name>
    <dbReference type="NCBI Taxonomy" id="370355"/>
    <lineage>
        <taxon>Eukaryota</taxon>
        <taxon>Amoebozoa</taxon>
        <taxon>Evosea</taxon>
        <taxon>Archamoebae</taxon>
        <taxon>Mastigamoebida</taxon>
        <taxon>Entamoebidae</taxon>
        <taxon>Entamoeba</taxon>
    </lineage>
</organism>
<dbReference type="KEGG" id="eiv:EIN_215070"/>
<dbReference type="EMBL" id="KB206487">
    <property type="protein sequence ID" value="ELP90354.1"/>
    <property type="molecule type" value="Genomic_DNA"/>
</dbReference>
<dbReference type="OrthoDB" id="27498at2759"/>
<dbReference type="RefSeq" id="XP_004257125.1">
    <property type="nucleotide sequence ID" value="XM_004257077.1"/>
</dbReference>
<evidence type="ECO:0000313" key="1">
    <source>
        <dbReference type="EMBL" id="ELP90354.1"/>
    </source>
</evidence>
<protein>
    <submittedName>
        <fullName evidence="1">Uncharacterized protein</fullName>
    </submittedName>
</protein>
<dbReference type="Proteomes" id="UP000014680">
    <property type="component" value="Unassembled WGS sequence"/>
</dbReference>
<keyword evidence="2" id="KW-1185">Reference proteome</keyword>
<sequence length="216" mass="25769">MSDYRRPQERFGDLTATGLVGTECAQRVREWAYQNKRIVVSEDRTRKEKYCESTKNCLSTEKSEENVFQKYEKYFLTFGARIEKWPDEAFKIESRRSVRDRVNDAIRSRVECPKYIKSKIVAMTSLRVALQKIRDGSFEMPQELEEMYVNGWETSCDVILLKEIERFGFEYYEGYIENDCIKYVLSKIMKLSYEQQINFLKQRCSILLKCLVLRKL</sequence>
<evidence type="ECO:0000313" key="2">
    <source>
        <dbReference type="Proteomes" id="UP000014680"/>
    </source>
</evidence>
<dbReference type="GeneID" id="14889345"/>
<gene>
    <name evidence="1" type="ORF">EIN_215070</name>
</gene>
<proteinExistence type="predicted"/>
<dbReference type="AlphaFoldDB" id="A0A0A1U7H2"/>